<evidence type="ECO:0000313" key="2">
    <source>
        <dbReference type="EMBL" id="GFR69566.1"/>
    </source>
</evidence>
<dbReference type="AlphaFoldDB" id="A0AAV4F9P7"/>
<evidence type="ECO:0008006" key="4">
    <source>
        <dbReference type="Google" id="ProtNLM"/>
    </source>
</evidence>
<feature type="chain" id="PRO_5043674517" description="Secreted protein" evidence="1">
    <location>
        <begin position="20"/>
        <end position="80"/>
    </location>
</feature>
<dbReference type="Proteomes" id="UP000762676">
    <property type="component" value="Unassembled WGS sequence"/>
</dbReference>
<dbReference type="EMBL" id="BMAT01004161">
    <property type="protein sequence ID" value="GFR69566.1"/>
    <property type="molecule type" value="Genomic_DNA"/>
</dbReference>
<organism evidence="2 3">
    <name type="scientific">Elysia marginata</name>
    <dbReference type="NCBI Taxonomy" id="1093978"/>
    <lineage>
        <taxon>Eukaryota</taxon>
        <taxon>Metazoa</taxon>
        <taxon>Spiralia</taxon>
        <taxon>Lophotrochozoa</taxon>
        <taxon>Mollusca</taxon>
        <taxon>Gastropoda</taxon>
        <taxon>Heterobranchia</taxon>
        <taxon>Euthyneura</taxon>
        <taxon>Panpulmonata</taxon>
        <taxon>Sacoglossa</taxon>
        <taxon>Placobranchoidea</taxon>
        <taxon>Plakobranchidae</taxon>
        <taxon>Elysia</taxon>
    </lineage>
</organism>
<name>A0AAV4F9P7_9GAST</name>
<reference evidence="2 3" key="1">
    <citation type="journal article" date="2021" name="Elife">
        <title>Chloroplast acquisition without the gene transfer in kleptoplastic sea slugs, Plakobranchus ocellatus.</title>
        <authorList>
            <person name="Maeda T."/>
            <person name="Takahashi S."/>
            <person name="Yoshida T."/>
            <person name="Shimamura S."/>
            <person name="Takaki Y."/>
            <person name="Nagai Y."/>
            <person name="Toyoda A."/>
            <person name="Suzuki Y."/>
            <person name="Arimoto A."/>
            <person name="Ishii H."/>
            <person name="Satoh N."/>
            <person name="Nishiyama T."/>
            <person name="Hasebe M."/>
            <person name="Maruyama T."/>
            <person name="Minagawa J."/>
            <person name="Obokata J."/>
            <person name="Shigenobu S."/>
        </authorList>
    </citation>
    <scope>NUCLEOTIDE SEQUENCE [LARGE SCALE GENOMIC DNA]</scope>
</reference>
<feature type="signal peptide" evidence="1">
    <location>
        <begin position="1"/>
        <end position="19"/>
    </location>
</feature>
<keyword evidence="3" id="KW-1185">Reference proteome</keyword>
<gene>
    <name evidence="2" type="ORF">ElyMa_002052700</name>
</gene>
<protein>
    <recommendedName>
        <fullName evidence="4">Secreted protein</fullName>
    </recommendedName>
</protein>
<evidence type="ECO:0000256" key="1">
    <source>
        <dbReference type="SAM" id="SignalP"/>
    </source>
</evidence>
<comment type="caution">
    <text evidence="2">The sequence shown here is derived from an EMBL/GenBank/DDBJ whole genome shotgun (WGS) entry which is preliminary data.</text>
</comment>
<proteinExistence type="predicted"/>
<accession>A0AAV4F9P7</accession>
<evidence type="ECO:0000313" key="3">
    <source>
        <dbReference type="Proteomes" id="UP000762676"/>
    </source>
</evidence>
<sequence length="80" mass="9391">MMMMMMMMVVMMSRRRKMAMMMTTMRMMLFESVPANQNTVREWSSVTGTDCHVSEVSLRDGTVLIFLTCKSRDRQVKAMH</sequence>
<keyword evidence="1" id="KW-0732">Signal</keyword>